<evidence type="ECO:0008006" key="3">
    <source>
        <dbReference type="Google" id="ProtNLM"/>
    </source>
</evidence>
<dbReference type="AlphaFoldDB" id="A0A1I1WHA1"/>
<dbReference type="EMBL" id="FOMQ01000009">
    <property type="protein sequence ID" value="SFD92793.1"/>
    <property type="molecule type" value="Genomic_DNA"/>
</dbReference>
<evidence type="ECO:0000313" key="1">
    <source>
        <dbReference type="EMBL" id="SFD92793.1"/>
    </source>
</evidence>
<sequence>MAAPSKDGRIQPGCTLLIPSGPNGKSHLFVVVMDSRVINGQEHLLLASFSTVKKDLPHDKTCLVKANEHPFVHVESFVSYSQLRSETVEHVLARLDDGVFTVKSAISTTLLARIKAGLTAGRVPRYIKDDWGV</sequence>
<keyword evidence="2" id="KW-1185">Reference proteome</keyword>
<dbReference type="Proteomes" id="UP000199517">
    <property type="component" value="Unassembled WGS sequence"/>
</dbReference>
<accession>A0A1I1WHA1</accession>
<evidence type="ECO:0000313" key="2">
    <source>
        <dbReference type="Proteomes" id="UP000199517"/>
    </source>
</evidence>
<dbReference type="RefSeq" id="WP_139225725.1">
    <property type="nucleotide sequence ID" value="NZ_FOMQ01000009.1"/>
</dbReference>
<organism evidence="1 2">
    <name type="scientific">Paracidovorax konjaci</name>
    <dbReference type="NCBI Taxonomy" id="32040"/>
    <lineage>
        <taxon>Bacteria</taxon>
        <taxon>Pseudomonadati</taxon>
        <taxon>Pseudomonadota</taxon>
        <taxon>Betaproteobacteria</taxon>
        <taxon>Burkholderiales</taxon>
        <taxon>Comamonadaceae</taxon>
        <taxon>Paracidovorax</taxon>
    </lineage>
</organism>
<protein>
    <recommendedName>
        <fullName evidence="3">PemK-like, MazF-like toxin of type II toxin-antitoxin system</fullName>
    </recommendedName>
</protein>
<name>A0A1I1WHA1_9BURK</name>
<gene>
    <name evidence="1" type="ORF">SAMN04489710_10940</name>
</gene>
<reference evidence="2" key="1">
    <citation type="submission" date="2016-10" db="EMBL/GenBank/DDBJ databases">
        <authorList>
            <person name="Varghese N."/>
            <person name="Submissions S."/>
        </authorList>
    </citation>
    <scope>NUCLEOTIDE SEQUENCE [LARGE SCALE GENOMIC DNA]</scope>
    <source>
        <strain evidence="2">DSM 7481</strain>
    </source>
</reference>
<proteinExistence type="predicted"/>
<dbReference type="OrthoDB" id="8116504at2"/>